<protein>
    <recommendedName>
        <fullName evidence="7">DUF4709 domain-containing protein</fullName>
    </recommendedName>
</protein>
<evidence type="ECO:0000313" key="6">
    <source>
        <dbReference type="Proteomes" id="UP001470230"/>
    </source>
</evidence>
<gene>
    <name evidence="3" type="ORF">M9Y10_004451</name>
    <name evidence="4" type="ORF">M9Y10_004496</name>
    <name evidence="5" type="ORF">M9Y10_039616</name>
</gene>
<dbReference type="EMBL" id="JAPFFF010000010">
    <property type="protein sequence ID" value="KAK8881691.1"/>
    <property type="molecule type" value="Genomic_DNA"/>
</dbReference>
<evidence type="ECO:0000313" key="4">
    <source>
        <dbReference type="EMBL" id="KAK8881736.1"/>
    </source>
</evidence>
<keyword evidence="6" id="KW-1185">Reference proteome</keyword>
<keyword evidence="1" id="KW-0175">Coiled coil</keyword>
<feature type="coiled-coil region" evidence="1">
    <location>
        <begin position="379"/>
        <end position="419"/>
    </location>
</feature>
<accession>A0ABR2JTH4</accession>
<dbReference type="EMBL" id="JAPFFF010000010">
    <property type="protein sequence ID" value="KAK8881736.1"/>
    <property type="molecule type" value="Genomic_DNA"/>
</dbReference>
<evidence type="ECO:0008006" key="7">
    <source>
        <dbReference type="Google" id="ProtNLM"/>
    </source>
</evidence>
<dbReference type="Proteomes" id="UP001470230">
    <property type="component" value="Unassembled WGS sequence"/>
</dbReference>
<feature type="region of interest" description="Disordered" evidence="2">
    <location>
        <begin position="340"/>
        <end position="368"/>
    </location>
</feature>
<feature type="coiled-coil region" evidence="1">
    <location>
        <begin position="118"/>
        <end position="186"/>
    </location>
</feature>
<feature type="coiled-coil region" evidence="1">
    <location>
        <begin position="299"/>
        <end position="326"/>
    </location>
</feature>
<feature type="coiled-coil region" evidence="1">
    <location>
        <begin position="446"/>
        <end position="473"/>
    </location>
</feature>
<name>A0ABR2JTH4_9EUKA</name>
<reference evidence="4 6" key="1">
    <citation type="submission" date="2024-04" db="EMBL/GenBank/DDBJ databases">
        <title>Tritrichomonas musculus Genome.</title>
        <authorList>
            <person name="Alves-Ferreira E."/>
            <person name="Grigg M."/>
            <person name="Lorenzi H."/>
            <person name="Galac M."/>
        </authorList>
    </citation>
    <scope>NUCLEOTIDE SEQUENCE [LARGE SCALE GENOMIC DNA]</scope>
    <source>
        <strain evidence="4 6">EAF2021</strain>
    </source>
</reference>
<evidence type="ECO:0000313" key="3">
    <source>
        <dbReference type="EMBL" id="KAK8881691.1"/>
    </source>
</evidence>
<proteinExistence type="predicted"/>
<evidence type="ECO:0000256" key="1">
    <source>
        <dbReference type="SAM" id="Coils"/>
    </source>
</evidence>
<comment type="caution">
    <text evidence="4">The sequence shown here is derived from an EMBL/GenBank/DDBJ whole genome shotgun (WGS) entry which is preliminary data.</text>
</comment>
<sequence>MEKRSIDNWLPSIDSLTQAIEKVILFVQGSYVSLQRHLDQVQNSKPNLMTLDDAIKKRKEDLKYYTRLLSSCQNSMKTKLQISQSEIFTKMDDIDMQIMNMDRIFHSLTEQTALNECIHKLSHKIEKYNQNLPLLKEEIHKAKNQLKSQMQIDSEYKSYISAIQQIKQEKKKISKERSQIASQKMEFNQMPEIKIPSNKPNLKMKKALNSSISKLRILITNIDREITDTEKQKSEMRLLIKESQNQYIELKKCINETVSKTTKKTMFITNVVDEMKNLIQIRRDRSALKKEMIQERQHFYDFQNEIKRINSKIESLKAKKQKLINDECEMEEKFLKKAMPKKRTKKKGKNDINKVLTTNNDDENEYSNDENKIDHELIIDRHKDIKEKQKNNLKLLKKVESENADIISLRQKIREAQENIVFQTKLKKETESLRKERENHSIFFSFEKIQNQIEEKKANIEKLKRKIKEEKEFLSLYSQLESIQIDSDD</sequence>
<evidence type="ECO:0000256" key="2">
    <source>
        <dbReference type="SAM" id="MobiDB-lite"/>
    </source>
</evidence>
<organism evidence="4 6">
    <name type="scientific">Tritrichomonas musculus</name>
    <dbReference type="NCBI Taxonomy" id="1915356"/>
    <lineage>
        <taxon>Eukaryota</taxon>
        <taxon>Metamonada</taxon>
        <taxon>Parabasalia</taxon>
        <taxon>Tritrichomonadida</taxon>
        <taxon>Tritrichomonadidae</taxon>
        <taxon>Tritrichomonas</taxon>
    </lineage>
</organism>
<dbReference type="EMBL" id="JAPFFF010000006">
    <property type="protein sequence ID" value="KAK8888536.1"/>
    <property type="molecule type" value="Genomic_DNA"/>
</dbReference>
<evidence type="ECO:0000313" key="5">
    <source>
        <dbReference type="EMBL" id="KAK8888536.1"/>
    </source>
</evidence>